<comment type="catalytic activity">
    <reaction evidence="4 5">
        <text>an acyl phosphate + H2O = a carboxylate + phosphate + H(+)</text>
        <dbReference type="Rhea" id="RHEA:14965"/>
        <dbReference type="ChEBI" id="CHEBI:15377"/>
        <dbReference type="ChEBI" id="CHEBI:15378"/>
        <dbReference type="ChEBI" id="CHEBI:29067"/>
        <dbReference type="ChEBI" id="CHEBI:43474"/>
        <dbReference type="ChEBI" id="CHEBI:59918"/>
        <dbReference type="EC" id="3.6.1.7"/>
    </reaction>
</comment>
<accession>A0A1I4PCA2</accession>
<dbReference type="InterPro" id="IPR001792">
    <property type="entry name" value="Acylphosphatase-like_dom"/>
</dbReference>
<sequence>MAIKRWTLIVQGRVQGVYYRATTQKTAAGLGLTGYAFNLPDGGVEVVAEGETEILEALHQWCKEGPPAARVERVSVSKSEATGEFADFSIRR</sequence>
<gene>
    <name evidence="8" type="ORF">SAMN04487963_1930</name>
</gene>
<dbReference type="Gene3D" id="3.30.70.100">
    <property type="match status" value="1"/>
</dbReference>
<keyword evidence="5" id="KW-0378">Hydrolase</keyword>
<protein>
    <recommendedName>
        <fullName evidence="3 5">acylphosphatase</fullName>
        <ecNumber evidence="2 5">3.6.1.7</ecNumber>
    </recommendedName>
</protein>
<feature type="domain" description="Acylphosphatase-like" evidence="7">
    <location>
        <begin position="5"/>
        <end position="92"/>
    </location>
</feature>
<dbReference type="Pfam" id="PF00708">
    <property type="entry name" value="Acylphosphatase"/>
    <property type="match status" value="1"/>
</dbReference>
<evidence type="ECO:0000313" key="9">
    <source>
        <dbReference type="Proteomes" id="UP000198519"/>
    </source>
</evidence>
<dbReference type="NCBIfam" id="NF011000">
    <property type="entry name" value="PRK14426.1"/>
    <property type="match status" value="1"/>
</dbReference>
<evidence type="ECO:0000256" key="2">
    <source>
        <dbReference type="ARBA" id="ARBA00012150"/>
    </source>
</evidence>
<feature type="active site" evidence="5">
    <location>
        <position position="20"/>
    </location>
</feature>
<dbReference type="PANTHER" id="PTHR47268">
    <property type="entry name" value="ACYLPHOSPHATASE"/>
    <property type="match status" value="1"/>
</dbReference>
<dbReference type="STRING" id="488535.SAMN04487963_1930"/>
<evidence type="ECO:0000256" key="3">
    <source>
        <dbReference type="ARBA" id="ARBA00015991"/>
    </source>
</evidence>
<keyword evidence="9" id="KW-1185">Reference proteome</keyword>
<evidence type="ECO:0000256" key="4">
    <source>
        <dbReference type="ARBA" id="ARBA00047645"/>
    </source>
</evidence>
<evidence type="ECO:0000256" key="1">
    <source>
        <dbReference type="ARBA" id="ARBA00005614"/>
    </source>
</evidence>
<evidence type="ECO:0000313" key="8">
    <source>
        <dbReference type="EMBL" id="SFM25359.1"/>
    </source>
</evidence>
<dbReference type="GO" id="GO:0003998">
    <property type="term" value="F:acylphosphatase activity"/>
    <property type="evidence" value="ECO:0007669"/>
    <property type="project" value="UniProtKB-EC"/>
</dbReference>
<dbReference type="AlphaFoldDB" id="A0A1I4PCA2"/>
<dbReference type="PANTHER" id="PTHR47268:SF4">
    <property type="entry name" value="ACYLPHOSPHATASE"/>
    <property type="match status" value="1"/>
</dbReference>
<evidence type="ECO:0000256" key="5">
    <source>
        <dbReference type="PROSITE-ProRule" id="PRU00520"/>
    </source>
</evidence>
<name>A0A1I4PCA2_9GAMM</name>
<dbReference type="EC" id="3.6.1.7" evidence="2 5"/>
<evidence type="ECO:0000256" key="6">
    <source>
        <dbReference type="RuleBase" id="RU004168"/>
    </source>
</evidence>
<organism evidence="8 9">
    <name type="scientific">Marinobacter zhejiangensis</name>
    <dbReference type="NCBI Taxonomy" id="488535"/>
    <lineage>
        <taxon>Bacteria</taxon>
        <taxon>Pseudomonadati</taxon>
        <taxon>Pseudomonadota</taxon>
        <taxon>Gammaproteobacteria</taxon>
        <taxon>Pseudomonadales</taxon>
        <taxon>Marinobacteraceae</taxon>
        <taxon>Marinobacter</taxon>
    </lineage>
</organism>
<dbReference type="OrthoDB" id="5295388at2"/>
<dbReference type="PROSITE" id="PS51160">
    <property type="entry name" value="ACYLPHOSPHATASE_3"/>
    <property type="match status" value="1"/>
</dbReference>
<dbReference type="SUPFAM" id="SSF54975">
    <property type="entry name" value="Acylphosphatase/BLUF domain-like"/>
    <property type="match status" value="1"/>
</dbReference>
<proteinExistence type="inferred from homology"/>
<dbReference type="EMBL" id="FOUE01000002">
    <property type="protein sequence ID" value="SFM25359.1"/>
    <property type="molecule type" value="Genomic_DNA"/>
</dbReference>
<dbReference type="InterPro" id="IPR036046">
    <property type="entry name" value="Acylphosphatase-like_dom_sf"/>
</dbReference>
<feature type="active site" evidence="5">
    <location>
        <position position="38"/>
    </location>
</feature>
<dbReference type="RefSeq" id="WP_092021910.1">
    <property type="nucleotide sequence ID" value="NZ_FOUE01000002.1"/>
</dbReference>
<dbReference type="InterPro" id="IPR020456">
    <property type="entry name" value="Acylphosphatase"/>
</dbReference>
<reference evidence="9" key="1">
    <citation type="submission" date="2016-10" db="EMBL/GenBank/DDBJ databases">
        <authorList>
            <person name="Varghese N."/>
            <person name="Submissions S."/>
        </authorList>
    </citation>
    <scope>NUCLEOTIDE SEQUENCE [LARGE SCALE GENOMIC DNA]</scope>
    <source>
        <strain evidence="9">CGMCC 1.7061</strain>
    </source>
</reference>
<dbReference type="Proteomes" id="UP000198519">
    <property type="component" value="Unassembled WGS sequence"/>
</dbReference>
<evidence type="ECO:0000259" key="7">
    <source>
        <dbReference type="PROSITE" id="PS51160"/>
    </source>
</evidence>
<comment type="similarity">
    <text evidence="1 6">Belongs to the acylphosphatase family.</text>
</comment>